<evidence type="ECO:0000313" key="4">
    <source>
        <dbReference type="Proteomes" id="UP000003160"/>
    </source>
</evidence>
<evidence type="ECO:0000259" key="2">
    <source>
        <dbReference type="Pfam" id="PF04187"/>
    </source>
</evidence>
<dbReference type="EMBL" id="ACKS01000015">
    <property type="protein sequence ID" value="EFA45333.1"/>
    <property type="molecule type" value="Genomic_DNA"/>
</dbReference>
<evidence type="ECO:0000256" key="1">
    <source>
        <dbReference type="SAM" id="SignalP"/>
    </source>
</evidence>
<proteinExistence type="predicted"/>
<keyword evidence="4" id="KW-1185">Reference proteome</keyword>
<dbReference type="Proteomes" id="UP000003160">
    <property type="component" value="Unassembled WGS sequence"/>
</dbReference>
<feature type="domain" description="Haem-binding uptake Tiki superfamily ChaN" evidence="2">
    <location>
        <begin position="41"/>
        <end position="245"/>
    </location>
</feature>
<feature type="chain" id="PRO_5003024875" description="Haem-binding uptake Tiki superfamily ChaN domain-containing protein" evidence="1">
    <location>
        <begin position="21"/>
        <end position="290"/>
    </location>
</feature>
<evidence type="ECO:0000313" key="3">
    <source>
        <dbReference type="EMBL" id="EFA45333.1"/>
    </source>
</evidence>
<dbReference type="HOGENOM" id="CLU_035488_0_0_10"/>
<dbReference type="RefSeq" id="WP_007174607.1">
    <property type="nucleotide sequence ID" value="NZ_GG704782.1"/>
</dbReference>
<accession>D1PTH3</accession>
<dbReference type="Pfam" id="PF04187">
    <property type="entry name" value="Cofac_haem_bdg"/>
    <property type="match status" value="1"/>
</dbReference>
<gene>
    <name evidence="3" type="ORF">HMPREF0645_0258</name>
</gene>
<dbReference type="Gene3D" id="3.40.50.11550">
    <property type="match status" value="2"/>
</dbReference>
<dbReference type="eggNOG" id="COG3016">
    <property type="taxonomic scope" value="Bacteria"/>
</dbReference>
<name>D1PTH3_9BACT</name>
<dbReference type="OrthoDB" id="1680202at2"/>
<reference evidence="3 4" key="1">
    <citation type="submission" date="2009-10" db="EMBL/GenBank/DDBJ databases">
        <authorList>
            <person name="Qin X."/>
            <person name="Bachman B."/>
            <person name="Battles P."/>
            <person name="Bell A."/>
            <person name="Bess C."/>
            <person name="Bickham C."/>
            <person name="Chaboub L."/>
            <person name="Chen D."/>
            <person name="Coyle M."/>
            <person name="Deiros D.R."/>
            <person name="Dinh H."/>
            <person name="Forbes L."/>
            <person name="Fowler G."/>
            <person name="Francisco L."/>
            <person name="Fu Q."/>
            <person name="Gubbala S."/>
            <person name="Hale W."/>
            <person name="Han Y."/>
            <person name="Hemphill L."/>
            <person name="Highlander S.K."/>
            <person name="Hirani K."/>
            <person name="Hogues M."/>
            <person name="Jackson L."/>
            <person name="Jakkamsetti A."/>
            <person name="Javaid M."/>
            <person name="Jiang H."/>
            <person name="Korchina V."/>
            <person name="Kovar C."/>
            <person name="Lara F."/>
            <person name="Lee S."/>
            <person name="Mata R."/>
            <person name="Mathew T."/>
            <person name="Moen C."/>
            <person name="Morales K."/>
            <person name="Munidasa M."/>
            <person name="Nazareth L."/>
            <person name="Ngo R."/>
            <person name="Nguyen L."/>
            <person name="Okwuonu G."/>
            <person name="Ongeri F."/>
            <person name="Patil S."/>
            <person name="Petrosino J."/>
            <person name="Pham C."/>
            <person name="Pham P."/>
            <person name="Pu L.-L."/>
            <person name="Puazo M."/>
            <person name="Raj R."/>
            <person name="Reid J."/>
            <person name="Rouhana J."/>
            <person name="Saada N."/>
            <person name="Shang Y."/>
            <person name="Simmons D."/>
            <person name="Thornton R."/>
            <person name="Warren J."/>
            <person name="Weissenberger G."/>
            <person name="Zhang J."/>
            <person name="Zhang L."/>
            <person name="Zhou C."/>
            <person name="Zhu D."/>
            <person name="Muzny D."/>
            <person name="Worley K."/>
            <person name="Gibbs R."/>
        </authorList>
    </citation>
    <scope>NUCLEOTIDE SEQUENCE [LARGE SCALE GENOMIC DNA]</scope>
    <source>
        <strain evidence="3 4">DSM 17361</strain>
    </source>
</reference>
<feature type="signal peptide" evidence="1">
    <location>
        <begin position="1"/>
        <end position="20"/>
    </location>
</feature>
<dbReference type="CDD" id="cd14727">
    <property type="entry name" value="ChanN-like"/>
    <property type="match status" value="1"/>
</dbReference>
<dbReference type="AlphaFoldDB" id="D1PTH3"/>
<keyword evidence="1" id="KW-0732">Signal</keyword>
<dbReference type="InterPro" id="IPR007314">
    <property type="entry name" value="Cofac_haem-bd_dom"/>
</dbReference>
<comment type="caution">
    <text evidence="3">The sequence shown here is derived from an EMBL/GenBank/DDBJ whole genome shotgun (WGS) entry which is preliminary data.</text>
</comment>
<organism evidence="3 4">
    <name type="scientific">Hallella bergensis DSM 17361</name>
    <dbReference type="NCBI Taxonomy" id="585502"/>
    <lineage>
        <taxon>Bacteria</taxon>
        <taxon>Pseudomonadati</taxon>
        <taxon>Bacteroidota</taxon>
        <taxon>Bacteroidia</taxon>
        <taxon>Bacteroidales</taxon>
        <taxon>Prevotellaceae</taxon>
        <taxon>Hallella</taxon>
    </lineage>
</organism>
<sequence>MKKTICTLLLSILLFPTAFAGNPVPYSIFDKAGRPISFDDMIRSLSPADVVFFGEMHNCPITHWLEYKTVEALFQANKGQMNLGMEMFERDNQPLIDEFFQGVIGSDSFEDECRLWPNYSTDYEPMVSFARENGMRLIATNVPRHYAAIVKQHGLAYLDSLSDAAKQYFPPLPVPYRENPEAEKGFSLMAMLGNKQHANAAYIGQAQALKDATMAWVIAHNLNKKMVHVNGNYHSDANTGIITYLKEYAPKTVYKTIYTVKQEDVSKLEQDYLGHGDFYIVVPYDMVTSY</sequence>
<protein>
    <recommendedName>
        <fullName evidence="2">Haem-binding uptake Tiki superfamily ChaN domain-containing protein</fullName>
    </recommendedName>
</protein>
<dbReference type="SUPFAM" id="SSF159501">
    <property type="entry name" value="EreA/ChaN-like"/>
    <property type="match status" value="1"/>
</dbReference>